<keyword evidence="4" id="KW-0804">Transcription</keyword>
<dbReference type="SUPFAM" id="SSF52172">
    <property type="entry name" value="CheY-like"/>
    <property type="match status" value="1"/>
</dbReference>
<keyword evidence="6" id="KW-0597">Phosphoprotein</keyword>
<dbReference type="PANTHER" id="PTHR43280:SF2">
    <property type="entry name" value="HTH-TYPE TRANSCRIPTIONAL REGULATOR EXSA"/>
    <property type="match status" value="1"/>
</dbReference>
<feature type="modified residue" description="4-aspartylphosphate" evidence="6">
    <location>
        <position position="55"/>
    </location>
</feature>
<keyword evidence="2" id="KW-0805">Transcription regulation</keyword>
<dbReference type="SMART" id="SM00342">
    <property type="entry name" value="HTH_ARAC"/>
    <property type="match status" value="1"/>
</dbReference>
<dbReference type="CDD" id="cd17536">
    <property type="entry name" value="REC_YesN-like"/>
    <property type="match status" value="1"/>
</dbReference>
<dbReference type="OrthoDB" id="342399at2"/>
<accession>A0A1M6ZB90</accession>
<evidence type="ECO:0000256" key="1">
    <source>
        <dbReference type="ARBA" id="ARBA00018672"/>
    </source>
</evidence>
<evidence type="ECO:0000256" key="2">
    <source>
        <dbReference type="ARBA" id="ARBA00023015"/>
    </source>
</evidence>
<name>A0A1M6ZB90_9FIRM</name>
<reference evidence="9 10" key="1">
    <citation type="submission" date="2016-11" db="EMBL/GenBank/DDBJ databases">
        <authorList>
            <person name="Jaros S."/>
            <person name="Januszkiewicz K."/>
            <person name="Wedrychowicz H."/>
        </authorList>
    </citation>
    <scope>NUCLEOTIDE SEQUENCE [LARGE SCALE GENOMIC DNA]</scope>
    <source>
        <strain evidence="9 10">DSM 15929</strain>
    </source>
</reference>
<keyword evidence="3 9" id="KW-0238">DNA-binding</keyword>
<dbReference type="PROSITE" id="PS01124">
    <property type="entry name" value="HTH_ARAC_FAMILY_2"/>
    <property type="match status" value="1"/>
</dbReference>
<dbReference type="Gene3D" id="3.40.50.2300">
    <property type="match status" value="1"/>
</dbReference>
<dbReference type="Pfam" id="PF12833">
    <property type="entry name" value="HTH_18"/>
    <property type="match status" value="1"/>
</dbReference>
<dbReference type="InterPro" id="IPR009057">
    <property type="entry name" value="Homeodomain-like_sf"/>
</dbReference>
<dbReference type="SUPFAM" id="SSF46689">
    <property type="entry name" value="Homeodomain-like"/>
    <property type="match status" value="2"/>
</dbReference>
<dbReference type="STRING" id="1121322.SAMN02745136_04534"/>
<dbReference type="AlphaFoldDB" id="A0A1M6ZB90"/>
<dbReference type="InterPro" id="IPR018060">
    <property type="entry name" value="HTH_AraC"/>
</dbReference>
<organism evidence="9 10">
    <name type="scientific">Anaerocolumna jejuensis DSM 15929</name>
    <dbReference type="NCBI Taxonomy" id="1121322"/>
    <lineage>
        <taxon>Bacteria</taxon>
        <taxon>Bacillati</taxon>
        <taxon>Bacillota</taxon>
        <taxon>Clostridia</taxon>
        <taxon>Lachnospirales</taxon>
        <taxon>Lachnospiraceae</taxon>
        <taxon>Anaerocolumna</taxon>
    </lineage>
</organism>
<dbReference type="PROSITE" id="PS50110">
    <property type="entry name" value="RESPONSE_REGULATORY"/>
    <property type="match status" value="1"/>
</dbReference>
<dbReference type="InterPro" id="IPR001789">
    <property type="entry name" value="Sig_transdc_resp-reg_receiver"/>
</dbReference>
<comment type="function">
    <text evidence="5">May play the central regulatory role in sporulation. It may be an element of the effector pathway responsible for the activation of sporulation genes in response to nutritional stress. Spo0A may act in concert with spo0H (a sigma factor) to control the expression of some genes that are critical to the sporulation process.</text>
</comment>
<dbReference type="PANTHER" id="PTHR43280">
    <property type="entry name" value="ARAC-FAMILY TRANSCRIPTIONAL REGULATOR"/>
    <property type="match status" value="1"/>
</dbReference>
<proteinExistence type="predicted"/>
<sequence length="543" mass="63505">MLTVMLVDDEINVIEGLKVSVEWEKHGFGVVCTANSGEEGYRKAIEYKPDLVITDITMHKMDGFEMAEKIREKQPELSIIFLTCHQDFNFARKAVNLNIDEYLIKDTMTREEIYLALAKVKAGIEERWLKKKKTKELLIELNRNRCQLSEKLINELLKKELVDINSFERRLSIYNYNLSKQKYILSLLTIDRYINLLNSNMFNRDAELIQFAVLNVVEEILKKNDIGEVFPKSENNYVIIFNYTPNLKYSIDEKIAAVSKEIQSCIKEVIKTTCTIYIGAQVGSLYEIKHAYEEILILKNNRFYMQDGFLLSYSKRESRFTSIDFQYVNDLMKEFDRHLENRNIELLTHLEYIFFEKVKKETIFAADVKMVIERIVNSLNKYIEKNVLMYQPVILDSYLKQLSIIDSVYELNETFHSFLKNAVEVLNKNAAFTCTPEMKKILNYITENLQEEISLDTIAAFVNMNSSYFSRYFKSKTGGNFIDFLTSMRIEKAKELLAETNLSIEEISAMVGHVNKAYFTKVFKKVTGVNPGEFRRKRYTGMI</sequence>
<feature type="domain" description="Response regulatory" evidence="8">
    <location>
        <begin position="3"/>
        <end position="120"/>
    </location>
</feature>
<dbReference type="GO" id="GO:0003700">
    <property type="term" value="F:DNA-binding transcription factor activity"/>
    <property type="evidence" value="ECO:0007669"/>
    <property type="project" value="InterPro"/>
</dbReference>
<evidence type="ECO:0000256" key="3">
    <source>
        <dbReference type="ARBA" id="ARBA00023125"/>
    </source>
</evidence>
<evidence type="ECO:0000259" key="8">
    <source>
        <dbReference type="PROSITE" id="PS50110"/>
    </source>
</evidence>
<dbReference type="EMBL" id="FRAC01000028">
    <property type="protein sequence ID" value="SHL27659.1"/>
    <property type="molecule type" value="Genomic_DNA"/>
</dbReference>
<dbReference type="GO" id="GO:0043565">
    <property type="term" value="F:sequence-specific DNA binding"/>
    <property type="evidence" value="ECO:0007669"/>
    <property type="project" value="InterPro"/>
</dbReference>
<evidence type="ECO:0000259" key="7">
    <source>
        <dbReference type="PROSITE" id="PS01124"/>
    </source>
</evidence>
<dbReference type="InterPro" id="IPR011006">
    <property type="entry name" value="CheY-like_superfamily"/>
</dbReference>
<dbReference type="Proteomes" id="UP000184386">
    <property type="component" value="Unassembled WGS sequence"/>
</dbReference>
<dbReference type="Pfam" id="PF00072">
    <property type="entry name" value="Response_reg"/>
    <property type="match status" value="1"/>
</dbReference>
<feature type="domain" description="HTH araC/xylS-type" evidence="7">
    <location>
        <begin position="439"/>
        <end position="537"/>
    </location>
</feature>
<evidence type="ECO:0000256" key="6">
    <source>
        <dbReference type="PROSITE-ProRule" id="PRU00169"/>
    </source>
</evidence>
<evidence type="ECO:0000313" key="9">
    <source>
        <dbReference type="EMBL" id="SHL27659.1"/>
    </source>
</evidence>
<gene>
    <name evidence="9" type="ORF">SAMN02745136_04534</name>
</gene>
<protein>
    <recommendedName>
        <fullName evidence="1">Stage 0 sporulation protein A homolog</fullName>
    </recommendedName>
</protein>
<evidence type="ECO:0000256" key="4">
    <source>
        <dbReference type="ARBA" id="ARBA00023163"/>
    </source>
</evidence>
<evidence type="ECO:0000313" key="10">
    <source>
        <dbReference type="Proteomes" id="UP000184386"/>
    </source>
</evidence>
<dbReference type="GO" id="GO:0000160">
    <property type="term" value="P:phosphorelay signal transduction system"/>
    <property type="evidence" value="ECO:0007669"/>
    <property type="project" value="InterPro"/>
</dbReference>
<dbReference type="SMART" id="SM00448">
    <property type="entry name" value="REC"/>
    <property type="match status" value="1"/>
</dbReference>
<dbReference type="Gene3D" id="1.10.10.60">
    <property type="entry name" value="Homeodomain-like"/>
    <property type="match status" value="2"/>
</dbReference>
<evidence type="ECO:0000256" key="5">
    <source>
        <dbReference type="ARBA" id="ARBA00024867"/>
    </source>
</evidence>
<keyword evidence="10" id="KW-1185">Reference proteome</keyword>
<dbReference type="RefSeq" id="WP_073279313.1">
    <property type="nucleotide sequence ID" value="NZ_FRAC01000028.1"/>
</dbReference>